<dbReference type="Proteomes" id="UP000189681">
    <property type="component" value="Unassembled WGS sequence"/>
</dbReference>
<dbReference type="AlphaFoldDB" id="A0A1V4AQF7"/>
<comment type="caution">
    <text evidence="1">The sequence shown here is derived from an EMBL/GenBank/DDBJ whole genome shotgun (WGS) entry which is preliminary data.</text>
</comment>
<evidence type="ECO:0000313" key="2">
    <source>
        <dbReference type="Proteomes" id="UP000189681"/>
    </source>
</evidence>
<gene>
    <name evidence="1" type="ORF">AYP45_15415</name>
</gene>
<protein>
    <submittedName>
        <fullName evidence="1">Uncharacterized protein</fullName>
    </submittedName>
</protein>
<dbReference type="STRING" id="1004156.AYP45_15415"/>
<dbReference type="EMBL" id="AYTS01000151">
    <property type="protein sequence ID" value="OOP55332.1"/>
    <property type="molecule type" value="Genomic_DNA"/>
</dbReference>
<evidence type="ECO:0000313" key="1">
    <source>
        <dbReference type="EMBL" id="OOP55332.1"/>
    </source>
</evidence>
<name>A0A1V4AQF7_9BACT</name>
<sequence length="67" mass="7728">MEQGTGIYRNTKRIRSKNKRQKPIFELPPVYEYEAIVTNADDNETKNAIFASCNSGCQVENFIRELS</sequence>
<reference evidence="1 2" key="1">
    <citation type="journal article" date="2017" name="Water Res.">
        <title>Discovery and metagenomic analysis of an anammox bacterial enrichment related to Candidatus "Brocadia caroliniensis" in a full-scale glycerol-fed nitritation-denitritation separate centrate treatment process.</title>
        <authorList>
            <person name="Park H."/>
            <person name="Brotto A.C."/>
            <person name="van Loosdrecht M.C."/>
            <person name="Chandran K."/>
        </authorList>
    </citation>
    <scope>NUCLEOTIDE SEQUENCE [LARGE SCALE GENOMIC DNA]</scope>
    <source>
        <strain evidence="1">26THWARD</strain>
    </source>
</reference>
<organism evidence="1 2">
    <name type="scientific">Candidatus Brocadia carolinensis</name>
    <dbReference type="NCBI Taxonomy" id="1004156"/>
    <lineage>
        <taxon>Bacteria</taxon>
        <taxon>Pseudomonadati</taxon>
        <taxon>Planctomycetota</taxon>
        <taxon>Candidatus Brocadiia</taxon>
        <taxon>Candidatus Brocadiales</taxon>
        <taxon>Candidatus Brocadiaceae</taxon>
        <taxon>Candidatus Brocadia</taxon>
    </lineage>
</organism>
<proteinExistence type="predicted"/>
<accession>A0A1V4AQF7</accession>